<organism evidence="2 3">
    <name type="scientific">Paramuricea clavata</name>
    <name type="common">Red gorgonian</name>
    <name type="synonym">Violescent sea-whip</name>
    <dbReference type="NCBI Taxonomy" id="317549"/>
    <lineage>
        <taxon>Eukaryota</taxon>
        <taxon>Metazoa</taxon>
        <taxon>Cnidaria</taxon>
        <taxon>Anthozoa</taxon>
        <taxon>Octocorallia</taxon>
        <taxon>Malacalcyonacea</taxon>
        <taxon>Plexauridae</taxon>
        <taxon>Paramuricea</taxon>
    </lineage>
</organism>
<comment type="caution">
    <text evidence="2">The sequence shown here is derived from an EMBL/GenBank/DDBJ whole genome shotgun (WGS) entry which is preliminary data.</text>
</comment>
<dbReference type="Proteomes" id="UP001152795">
    <property type="component" value="Unassembled WGS sequence"/>
</dbReference>
<evidence type="ECO:0000313" key="3">
    <source>
        <dbReference type="Proteomes" id="UP001152795"/>
    </source>
</evidence>
<dbReference type="PANTHER" id="PTHR11215">
    <property type="entry name" value="METAL DEPENDENT HYDROLASE - RELATED"/>
    <property type="match status" value="1"/>
</dbReference>
<dbReference type="AlphaFoldDB" id="A0A6S7IR75"/>
<dbReference type="Pfam" id="PF03690">
    <property type="entry name" value="MYG1_exonuc"/>
    <property type="match status" value="1"/>
</dbReference>
<sequence>MMATEPPTKKQNSRKTIGTHSGTFHCDEVLACCMLKQLPEYGDAEIIRTRDENVLKTCDIVVDVGGKYEPASHRYDHHQRSFSGTMNSLAGTKWEIKLSSAGLVYLHFGKDILSQLMKVNKDDSTVDLIYAKVYENLIQEIDAIDNGVDQFEGEPRYSISTNISSRVGALNPKWNAKNPDPEAGFAKAMKMVEEEFLETVSYFKDVWLPARTIVQTAIEKRFEVDSSGEIISIEGGCPWKDHLFTLEEKLSIDVPIKYVLFSDQNGKWRVQCVPVSLKSFENRLSLLEAWRG</sequence>
<dbReference type="PANTHER" id="PTHR11215:SF1">
    <property type="entry name" value="MYG1 EXONUCLEASE"/>
    <property type="match status" value="1"/>
</dbReference>
<proteinExistence type="inferred from homology"/>
<accession>A0A6S7IR75</accession>
<evidence type="ECO:0000256" key="1">
    <source>
        <dbReference type="ARBA" id="ARBA00010105"/>
    </source>
</evidence>
<reference evidence="2" key="1">
    <citation type="submission" date="2020-04" db="EMBL/GenBank/DDBJ databases">
        <authorList>
            <person name="Alioto T."/>
            <person name="Alioto T."/>
            <person name="Gomez Garrido J."/>
        </authorList>
    </citation>
    <scope>NUCLEOTIDE SEQUENCE</scope>
    <source>
        <strain evidence="2">A484AB</strain>
    </source>
</reference>
<dbReference type="GO" id="GO:0005634">
    <property type="term" value="C:nucleus"/>
    <property type="evidence" value="ECO:0007669"/>
    <property type="project" value="TreeGrafter"/>
</dbReference>
<evidence type="ECO:0000313" key="2">
    <source>
        <dbReference type="EMBL" id="CAB4021774.1"/>
    </source>
</evidence>
<dbReference type="OrthoDB" id="10265310at2759"/>
<dbReference type="EMBL" id="CACRXK020011614">
    <property type="protein sequence ID" value="CAB4021774.1"/>
    <property type="molecule type" value="Genomic_DNA"/>
</dbReference>
<gene>
    <name evidence="2" type="ORF">PACLA_8A069473</name>
</gene>
<name>A0A6S7IR75_PARCT</name>
<comment type="similarity">
    <text evidence="1">Belongs to the MYG1 family.</text>
</comment>
<feature type="non-terminal residue" evidence="2">
    <location>
        <position position="292"/>
    </location>
</feature>
<keyword evidence="3" id="KW-1185">Reference proteome</keyword>
<dbReference type="GO" id="GO:0005737">
    <property type="term" value="C:cytoplasm"/>
    <property type="evidence" value="ECO:0007669"/>
    <property type="project" value="TreeGrafter"/>
</dbReference>
<protein>
    <submittedName>
        <fullName evidence="2">Uncharacterized protein</fullName>
    </submittedName>
</protein>
<dbReference type="InterPro" id="IPR003226">
    <property type="entry name" value="MYG1_exonuclease"/>
</dbReference>